<comment type="subunit">
    <text evidence="7">Forms oligomers.</text>
</comment>
<dbReference type="Proteomes" id="UP000076128">
    <property type="component" value="Chromosome"/>
</dbReference>
<dbReference type="PROSITE" id="PS51740">
    <property type="entry name" value="SPOVT_ABRB"/>
    <property type="match status" value="1"/>
</dbReference>
<dbReference type="HAMAP" id="MF_01008">
    <property type="entry name" value="MraZ"/>
    <property type="match status" value="1"/>
</dbReference>
<dbReference type="InterPro" id="IPR035644">
    <property type="entry name" value="MraZ_C"/>
</dbReference>
<keyword evidence="10" id="KW-1185">Reference proteome</keyword>
<dbReference type="Gene3D" id="3.40.1550.20">
    <property type="entry name" value="Transcriptional regulator MraZ domain"/>
    <property type="match status" value="1"/>
</dbReference>
<dbReference type="GO" id="GO:0051301">
    <property type="term" value="P:cell division"/>
    <property type="evidence" value="ECO:0007669"/>
    <property type="project" value="UniProtKB-KW"/>
</dbReference>
<dbReference type="PANTHER" id="PTHR34701">
    <property type="entry name" value="TRANSCRIPTIONAL REGULATOR MRAZ"/>
    <property type="match status" value="1"/>
</dbReference>
<evidence type="ECO:0000256" key="1">
    <source>
        <dbReference type="ARBA" id="ARBA00013860"/>
    </source>
</evidence>
<keyword evidence="9" id="KW-0131">Cell cycle</keyword>
<dbReference type="NCBIfam" id="NF001476">
    <property type="entry name" value="PRK00326.2-2"/>
    <property type="match status" value="1"/>
</dbReference>
<evidence type="ECO:0000256" key="4">
    <source>
        <dbReference type="ARBA" id="ARBA00023015"/>
    </source>
</evidence>
<dbReference type="EMBL" id="CP012661">
    <property type="protein sequence ID" value="AMY70073.1"/>
    <property type="molecule type" value="Genomic_DNA"/>
</dbReference>
<feature type="domain" description="SpoVT-AbrB" evidence="8">
    <location>
        <begin position="103"/>
        <end position="146"/>
    </location>
</feature>
<dbReference type="InterPro" id="IPR037914">
    <property type="entry name" value="SpoVT-AbrB_sf"/>
</dbReference>
<keyword evidence="2 7" id="KW-0963">Cytoplasm</keyword>
<comment type="subcellular location">
    <subcellularLocation>
        <location evidence="7">Cytoplasm</location>
        <location evidence="7">Nucleoid</location>
    </subcellularLocation>
</comment>
<dbReference type="RefSeq" id="WP_066814176.1">
    <property type="nucleotide sequence ID" value="NZ_CP012661.1"/>
</dbReference>
<evidence type="ECO:0000256" key="5">
    <source>
        <dbReference type="ARBA" id="ARBA00023125"/>
    </source>
</evidence>
<comment type="similarity">
    <text evidence="7">Belongs to the MraZ family.</text>
</comment>
<sequence length="176" mass="19687">MTGSFRGEFSQKVDGKGRVSIPAAFRRHLEEGDPEFRARREALREDDKLKGGARFVIVYGDTRREFLECYTVEGMAALEARILAIPRGTPSRRALERVFITLSTVAEIDGDGRIVLPQKLREKLSLGEEAVFAGTADTFQIWQPEAYERDVAEKAEEEIEGLAPGVDIAALLDRNF</sequence>
<evidence type="ECO:0000313" key="10">
    <source>
        <dbReference type="Proteomes" id="UP000076128"/>
    </source>
</evidence>
<evidence type="ECO:0000259" key="8">
    <source>
        <dbReference type="PROSITE" id="PS51740"/>
    </source>
</evidence>
<dbReference type="GO" id="GO:0009295">
    <property type="term" value="C:nucleoid"/>
    <property type="evidence" value="ECO:0007669"/>
    <property type="project" value="UniProtKB-SubCell"/>
</dbReference>
<dbReference type="InterPro" id="IPR035642">
    <property type="entry name" value="MraZ_N"/>
</dbReference>
<dbReference type="KEGG" id="daa:AKL17_2835"/>
<accession>A0A161GMB9</accession>
<dbReference type="SUPFAM" id="SSF89447">
    <property type="entry name" value="AbrB/MazE/MraZ-like"/>
    <property type="match status" value="1"/>
</dbReference>
<keyword evidence="4 7" id="KW-0805">Transcription regulation</keyword>
<dbReference type="CDD" id="cd16320">
    <property type="entry name" value="MraZ_N"/>
    <property type="match status" value="1"/>
</dbReference>
<keyword evidence="6 7" id="KW-0804">Transcription</keyword>
<protein>
    <recommendedName>
        <fullName evidence="1 7">Transcriptional regulator MraZ</fullName>
    </recommendedName>
</protein>
<proteinExistence type="inferred from homology"/>
<dbReference type="InterPro" id="IPR038619">
    <property type="entry name" value="MraZ_sf"/>
</dbReference>
<dbReference type="GO" id="GO:0005737">
    <property type="term" value="C:cytoplasm"/>
    <property type="evidence" value="ECO:0007669"/>
    <property type="project" value="UniProtKB-UniRule"/>
</dbReference>
<dbReference type="PANTHER" id="PTHR34701:SF1">
    <property type="entry name" value="TRANSCRIPTIONAL REGULATOR MRAZ"/>
    <property type="match status" value="1"/>
</dbReference>
<dbReference type="GO" id="GO:0000976">
    <property type="term" value="F:transcription cis-regulatory region binding"/>
    <property type="evidence" value="ECO:0007669"/>
    <property type="project" value="TreeGrafter"/>
</dbReference>
<dbReference type="GO" id="GO:2000143">
    <property type="term" value="P:negative regulation of DNA-templated transcription initiation"/>
    <property type="evidence" value="ECO:0007669"/>
    <property type="project" value="TreeGrafter"/>
</dbReference>
<evidence type="ECO:0000256" key="7">
    <source>
        <dbReference type="HAMAP-Rule" id="MF_01008"/>
    </source>
</evidence>
<dbReference type="AlphaFoldDB" id="A0A161GMB9"/>
<name>A0A161GMB9_9RHOB</name>
<dbReference type="InterPro" id="IPR007159">
    <property type="entry name" value="SpoVT-AbrB_dom"/>
</dbReference>
<evidence type="ECO:0000256" key="2">
    <source>
        <dbReference type="ARBA" id="ARBA00022490"/>
    </source>
</evidence>
<evidence type="ECO:0000256" key="6">
    <source>
        <dbReference type="ARBA" id="ARBA00023163"/>
    </source>
</evidence>
<dbReference type="GO" id="GO:0003700">
    <property type="term" value="F:DNA-binding transcription factor activity"/>
    <property type="evidence" value="ECO:0007669"/>
    <property type="project" value="UniProtKB-UniRule"/>
</dbReference>
<dbReference type="Pfam" id="PF02381">
    <property type="entry name" value="MraZ"/>
    <property type="match status" value="2"/>
</dbReference>
<organism evidence="9 10">
    <name type="scientific">Frigidibacter mobilis</name>
    <dbReference type="NCBI Taxonomy" id="1335048"/>
    <lineage>
        <taxon>Bacteria</taxon>
        <taxon>Pseudomonadati</taxon>
        <taxon>Pseudomonadota</taxon>
        <taxon>Alphaproteobacteria</taxon>
        <taxon>Rhodobacterales</taxon>
        <taxon>Paracoccaceae</taxon>
        <taxon>Frigidibacter</taxon>
    </lineage>
</organism>
<keyword evidence="9" id="KW-0132">Cell division</keyword>
<dbReference type="InterPro" id="IPR020603">
    <property type="entry name" value="MraZ_dom"/>
</dbReference>
<gene>
    <name evidence="7" type="primary">mraZ</name>
    <name evidence="9" type="ORF">AKL17_2835</name>
</gene>
<dbReference type="CDD" id="cd16321">
    <property type="entry name" value="MraZ_C"/>
    <property type="match status" value="1"/>
</dbReference>
<reference evidence="9 10" key="1">
    <citation type="submission" date="2015-09" db="EMBL/GenBank/DDBJ databases">
        <title>Complete genome sequence of Defluviimonas alba cai42t isolated from an oilfield in Xinjiang.</title>
        <authorList>
            <person name="Geng S."/>
            <person name="Pan X."/>
            <person name="Wu X."/>
        </authorList>
    </citation>
    <scope>NUCLEOTIDE SEQUENCE [LARGE SCALE GENOMIC DNA]</scope>
    <source>
        <strain evidence="10">cai42</strain>
    </source>
</reference>
<evidence type="ECO:0000313" key="9">
    <source>
        <dbReference type="EMBL" id="AMY70073.1"/>
    </source>
</evidence>
<dbReference type="InterPro" id="IPR003444">
    <property type="entry name" value="MraZ"/>
</dbReference>
<dbReference type="STRING" id="1335048.AKL17_2835"/>
<keyword evidence="5 7" id="KW-0238">DNA-binding</keyword>
<keyword evidence="3" id="KW-0677">Repeat</keyword>
<evidence type="ECO:0000256" key="3">
    <source>
        <dbReference type="ARBA" id="ARBA00022737"/>
    </source>
</evidence>
<dbReference type="OrthoDB" id="9807753at2"/>